<organism evidence="4">
    <name type="scientific">Caenorhabditis brenneri</name>
    <name type="common">Nematode worm</name>
    <dbReference type="NCBI Taxonomy" id="135651"/>
    <lineage>
        <taxon>Eukaryota</taxon>
        <taxon>Metazoa</taxon>
        <taxon>Ecdysozoa</taxon>
        <taxon>Nematoda</taxon>
        <taxon>Chromadorea</taxon>
        <taxon>Rhabditida</taxon>
        <taxon>Rhabditina</taxon>
        <taxon>Rhabditomorpha</taxon>
        <taxon>Rhabditoidea</taxon>
        <taxon>Rhabditidae</taxon>
        <taxon>Peloderinae</taxon>
        <taxon>Caenorhabditis</taxon>
    </lineage>
</organism>
<dbReference type="PANTHER" id="PTHR22743">
    <property type="entry name" value="MEPRIN/TRAF-LIKE MATH FAMILY-C.ELEGANS"/>
    <property type="match status" value="1"/>
</dbReference>
<reference evidence="4" key="1">
    <citation type="submission" date="2011-07" db="EMBL/GenBank/DDBJ databases">
        <authorList>
            <consortium name="Caenorhabditis brenneri Sequencing and Analysis Consortium"/>
            <person name="Wilson R.K."/>
        </authorList>
    </citation>
    <scope>NUCLEOTIDE SEQUENCE [LARGE SCALE GENOMIC DNA]</scope>
    <source>
        <strain evidence="4">PB2801</strain>
    </source>
</reference>
<dbReference type="AlphaFoldDB" id="G0MCS4"/>
<dbReference type="OrthoDB" id="5830191at2759"/>
<protein>
    <recommendedName>
        <fullName evidence="2">BTB domain-containing protein</fullName>
    </recommendedName>
</protein>
<sequence length="283" mass="32431">MPPKKTAQQKINEKIQKEMEVIRKELQEIKENQGAEGRKRDGDPPENPAAKRTVPEEQTPIPLAKRVFRKITLKNVSIMREGDIIHNPGENHFDTVWNFSVCRKNDYLGVATGMSSNSHLVVADLKMIICDISVKTTLTTDKDTWISARFLKWDEVRGICNEHGALVIEAEVVFTKMEDTRKQILRNFDSSMAKFSDVTLVVQNQKFYVSKLFLAAQSTYFEALFLNGFRESEQSEIQLHGLDPNDFQNYLEALYGHSAINLEKLDKKVLKELLRKCDVVVLD</sequence>
<dbReference type="HOGENOM" id="CLU_984259_0_0_1"/>
<evidence type="ECO:0000313" key="3">
    <source>
        <dbReference type="EMBL" id="EGT49657.1"/>
    </source>
</evidence>
<feature type="region of interest" description="Disordered" evidence="1">
    <location>
        <begin position="26"/>
        <end position="59"/>
    </location>
</feature>
<dbReference type="Pfam" id="PF00651">
    <property type="entry name" value="BTB"/>
    <property type="match status" value="1"/>
</dbReference>
<dbReference type="InParanoid" id="G0MCS4"/>
<dbReference type="EMBL" id="GL379790">
    <property type="protein sequence ID" value="EGT49657.1"/>
    <property type="molecule type" value="Genomic_DNA"/>
</dbReference>
<dbReference type="InterPro" id="IPR011333">
    <property type="entry name" value="SKP1/BTB/POZ_sf"/>
</dbReference>
<feature type="compositionally biased region" description="Basic and acidic residues" evidence="1">
    <location>
        <begin position="26"/>
        <end position="43"/>
    </location>
</feature>
<feature type="domain" description="BTB" evidence="2">
    <location>
        <begin position="196"/>
        <end position="255"/>
    </location>
</feature>
<dbReference type="SUPFAM" id="SSF54695">
    <property type="entry name" value="POZ domain"/>
    <property type="match status" value="1"/>
</dbReference>
<dbReference type="eggNOG" id="ENOG502RXUT">
    <property type="taxonomic scope" value="Eukaryota"/>
</dbReference>
<dbReference type="InterPro" id="IPR000210">
    <property type="entry name" value="BTB/POZ_dom"/>
</dbReference>
<evidence type="ECO:0000313" key="4">
    <source>
        <dbReference type="Proteomes" id="UP000008068"/>
    </source>
</evidence>
<gene>
    <name evidence="3" type="ORF">CAEBREN_10432</name>
</gene>
<dbReference type="SMART" id="SM00225">
    <property type="entry name" value="BTB"/>
    <property type="match status" value="1"/>
</dbReference>
<dbReference type="Gene3D" id="3.30.710.10">
    <property type="entry name" value="Potassium Channel Kv1.1, Chain A"/>
    <property type="match status" value="1"/>
</dbReference>
<dbReference type="PANTHER" id="PTHR22743:SF165">
    <property type="entry name" value="BTB AND MATH DOMAIN CONTAINING-RELATED"/>
    <property type="match status" value="1"/>
</dbReference>
<proteinExistence type="predicted"/>
<dbReference type="Proteomes" id="UP000008068">
    <property type="component" value="Unassembled WGS sequence"/>
</dbReference>
<keyword evidence="4" id="KW-1185">Reference proteome</keyword>
<dbReference type="PROSITE" id="PS50097">
    <property type="entry name" value="BTB"/>
    <property type="match status" value="1"/>
</dbReference>
<dbReference type="Pfam" id="PF00917">
    <property type="entry name" value="MATH"/>
    <property type="match status" value="1"/>
</dbReference>
<name>G0MCS4_CAEBE</name>
<evidence type="ECO:0000259" key="2">
    <source>
        <dbReference type="PROSITE" id="PS50097"/>
    </source>
</evidence>
<accession>G0MCS4</accession>
<dbReference type="InterPro" id="IPR002083">
    <property type="entry name" value="MATH/TRAF_dom"/>
</dbReference>
<dbReference type="InterPro" id="IPR052664">
    <property type="entry name" value="BTB-MATH_domain_protein"/>
</dbReference>
<evidence type="ECO:0000256" key="1">
    <source>
        <dbReference type="SAM" id="MobiDB-lite"/>
    </source>
</evidence>